<protein>
    <recommendedName>
        <fullName evidence="1">Inner membrane protein YgaP-like transmembrane domain-containing protein</fullName>
    </recommendedName>
</protein>
<accession>A0A1G7IPG1</accession>
<dbReference type="InterPro" id="IPR021309">
    <property type="entry name" value="YgaP-like_TM"/>
</dbReference>
<keyword evidence="3" id="KW-1185">Reference proteome</keyword>
<dbReference type="RefSeq" id="WP_171904574.1">
    <property type="nucleotide sequence ID" value="NZ_FNBU01000003.1"/>
</dbReference>
<feature type="domain" description="Inner membrane protein YgaP-like transmembrane" evidence="1">
    <location>
        <begin position="6"/>
        <end position="55"/>
    </location>
</feature>
<gene>
    <name evidence="2" type="ORF">SAMN05660235_00567</name>
</gene>
<evidence type="ECO:0000313" key="2">
    <source>
        <dbReference type="EMBL" id="SDF14468.1"/>
    </source>
</evidence>
<dbReference type="Pfam" id="PF11127">
    <property type="entry name" value="YgaP-like_TM"/>
    <property type="match status" value="1"/>
</dbReference>
<proteinExistence type="predicted"/>
<dbReference type="EMBL" id="FNBU01000003">
    <property type="protein sequence ID" value="SDF14468.1"/>
    <property type="molecule type" value="Genomic_DNA"/>
</dbReference>
<evidence type="ECO:0000259" key="1">
    <source>
        <dbReference type="Pfam" id="PF11127"/>
    </source>
</evidence>
<sequence>MGLDFQKNLGDTDRAVRMVVGGFLLGLAASQTIAGPWAVVAAVFGASQIIEGYYGY</sequence>
<reference evidence="3" key="1">
    <citation type="submission" date="2016-10" db="EMBL/GenBank/DDBJ databases">
        <authorList>
            <person name="Varghese N."/>
            <person name="Submissions S."/>
        </authorList>
    </citation>
    <scope>NUCLEOTIDE SEQUENCE [LARGE SCALE GENOMIC DNA]</scope>
    <source>
        <strain evidence="3">DSM 23256</strain>
    </source>
</reference>
<name>A0A1G7IPG1_9FIRM</name>
<evidence type="ECO:0000313" key="3">
    <source>
        <dbReference type="Proteomes" id="UP000243333"/>
    </source>
</evidence>
<organism evidence="2 3">
    <name type="scientific">Sporolituus thermophilus DSM 23256</name>
    <dbReference type="NCBI Taxonomy" id="1123285"/>
    <lineage>
        <taxon>Bacteria</taxon>
        <taxon>Bacillati</taxon>
        <taxon>Bacillota</taxon>
        <taxon>Negativicutes</taxon>
        <taxon>Selenomonadales</taxon>
        <taxon>Sporomusaceae</taxon>
        <taxon>Sporolituus</taxon>
    </lineage>
</organism>
<dbReference type="AlphaFoldDB" id="A0A1G7IPG1"/>
<dbReference type="Proteomes" id="UP000243333">
    <property type="component" value="Unassembled WGS sequence"/>
</dbReference>